<evidence type="ECO:0000256" key="1">
    <source>
        <dbReference type="ARBA" id="ARBA00004637"/>
    </source>
</evidence>
<evidence type="ECO:0000256" key="6">
    <source>
        <dbReference type="ARBA" id="ARBA00023010"/>
    </source>
</evidence>
<evidence type="ECO:0000256" key="4">
    <source>
        <dbReference type="ARBA" id="ARBA00022792"/>
    </source>
</evidence>
<dbReference type="Gramene" id="EFJ37805">
    <property type="protein sequence ID" value="EFJ37805"/>
    <property type="gene ID" value="SELMODRAFT_402411"/>
</dbReference>
<dbReference type="GO" id="GO:0031348">
    <property type="term" value="P:negative regulation of defense response"/>
    <property type="evidence" value="ECO:0007669"/>
    <property type="project" value="UniProtKB-ARBA"/>
</dbReference>
<dbReference type="InterPro" id="IPR036869">
    <property type="entry name" value="J_dom_sf"/>
</dbReference>
<dbReference type="EMBL" id="GL377565">
    <property type="protein sequence ID" value="EFJ37805.1"/>
    <property type="molecule type" value="Genomic_DNA"/>
</dbReference>
<evidence type="ECO:0000256" key="8">
    <source>
        <dbReference type="ARBA" id="ARBA00023136"/>
    </source>
</evidence>
<keyword evidence="12" id="KW-1185">Reference proteome</keyword>
<dbReference type="PANTHER" id="PTHR12388:SF0">
    <property type="entry name" value="MITOCHONDRIAL IMPORT INNER MEMBRANE TRANSLOCASE SUBUNIT TIM16"/>
    <property type="match status" value="1"/>
</dbReference>
<evidence type="ECO:0000256" key="7">
    <source>
        <dbReference type="ARBA" id="ARBA00023128"/>
    </source>
</evidence>
<name>D8QQJ3_SELML</name>
<dbReference type="GO" id="GO:0005744">
    <property type="term" value="C:TIM23 mitochondrial import inner membrane translocase complex"/>
    <property type="evidence" value="ECO:0000318"/>
    <property type="project" value="GO_Central"/>
</dbReference>
<dbReference type="HOGENOM" id="CLU_101461_2_0_1"/>
<dbReference type="AlphaFoldDB" id="D8QQJ3"/>
<keyword evidence="8" id="KW-0472">Membrane</keyword>
<dbReference type="STRING" id="88036.D8QQJ3"/>
<comment type="similarity">
    <text evidence="2">Belongs to the TIM16/PAM16 family.</text>
</comment>
<dbReference type="GO" id="GO:0030150">
    <property type="term" value="P:protein import into mitochondrial matrix"/>
    <property type="evidence" value="ECO:0000318"/>
    <property type="project" value="GO_Central"/>
</dbReference>
<comment type="subcellular location">
    <subcellularLocation>
        <location evidence="1">Mitochondrion inner membrane</location>
        <topology evidence="1">Peripheral membrane protein</topology>
    </subcellularLocation>
</comment>
<evidence type="ECO:0000256" key="9">
    <source>
        <dbReference type="SAM" id="SignalP"/>
    </source>
</evidence>
<dbReference type="Pfam" id="PF03656">
    <property type="entry name" value="Pam16"/>
    <property type="match status" value="1"/>
</dbReference>
<organism evidence="12">
    <name type="scientific">Selaginella moellendorffii</name>
    <name type="common">Spikemoss</name>
    <dbReference type="NCBI Taxonomy" id="88036"/>
    <lineage>
        <taxon>Eukaryota</taxon>
        <taxon>Viridiplantae</taxon>
        <taxon>Streptophyta</taxon>
        <taxon>Embryophyta</taxon>
        <taxon>Tracheophyta</taxon>
        <taxon>Lycopodiopsida</taxon>
        <taxon>Selaginellales</taxon>
        <taxon>Selaginellaceae</taxon>
        <taxon>Selaginella</taxon>
    </lineage>
</organism>
<gene>
    <name evidence="11" type="ORF">SELMODRAFT_402411</name>
    <name evidence="10" type="ORF">SELMODRAFT_408462</name>
</gene>
<evidence type="ECO:0000313" key="10">
    <source>
        <dbReference type="EMBL" id="EFJ32044.1"/>
    </source>
</evidence>
<evidence type="ECO:0000313" key="11">
    <source>
        <dbReference type="EMBL" id="EFJ37805.1"/>
    </source>
</evidence>
<dbReference type="Gene3D" id="1.10.287.110">
    <property type="entry name" value="DnaJ domain"/>
    <property type="match status" value="1"/>
</dbReference>
<dbReference type="InterPro" id="IPR005341">
    <property type="entry name" value="Tim16"/>
</dbReference>
<dbReference type="FunFam" id="1.10.287.110:FF:000006">
    <property type="entry name" value="Import inner membrane translocase subunit TIM16"/>
    <property type="match status" value="1"/>
</dbReference>
<dbReference type="InParanoid" id="D8QQJ3"/>
<dbReference type="PANTHER" id="PTHR12388">
    <property type="entry name" value="MITOCHONDRIA ASSOCIATED GRANULOCYTE MACROPHAGE CSF SIGNALING MOLECULE"/>
    <property type="match status" value="1"/>
</dbReference>
<protein>
    <submittedName>
        <fullName evidence="11">Uncharacterized protein</fullName>
    </submittedName>
</protein>
<dbReference type="EMBL" id="GL377573">
    <property type="protein sequence ID" value="EFJ32044.1"/>
    <property type="molecule type" value="Genomic_DNA"/>
</dbReference>
<keyword evidence="9" id="KW-0732">Signal</keyword>
<dbReference type="eggNOG" id="KOG3442">
    <property type="taxonomic scope" value="Eukaryota"/>
</dbReference>
<dbReference type="Gramene" id="EFJ32044">
    <property type="protein sequence ID" value="EFJ32044"/>
    <property type="gene ID" value="SELMODRAFT_408462"/>
</dbReference>
<evidence type="ECO:0000256" key="3">
    <source>
        <dbReference type="ARBA" id="ARBA00022448"/>
    </source>
</evidence>
<keyword evidence="3" id="KW-0813">Transport</keyword>
<evidence type="ECO:0000313" key="12">
    <source>
        <dbReference type="Proteomes" id="UP000001514"/>
    </source>
</evidence>
<dbReference type="KEGG" id="smo:SELMODRAFT_402411"/>
<feature type="chain" id="PRO_5010829937" evidence="9">
    <location>
        <begin position="25"/>
        <end position="111"/>
    </location>
</feature>
<keyword evidence="4" id="KW-0999">Mitochondrion inner membrane</keyword>
<sequence length="111" mass="12053">MAGKIIANLLVLGGGALVKAVAQAYKQAIVNANKSGVAHETVQNLAHKTSKSMTLHEARMILGVAENTPWEEVLQKYDKMFQKNAEMGTFYLQSKVHRAKECLEAAKRAGG</sequence>
<evidence type="ECO:0000256" key="2">
    <source>
        <dbReference type="ARBA" id="ARBA00008817"/>
    </source>
</evidence>
<keyword evidence="7" id="KW-0496">Mitochondrion</keyword>
<keyword evidence="5" id="KW-0653">Protein transport</keyword>
<reference evidence="11 12" key="1">
    <citation type="journal article" date="2011" name="Science">
        <title>The Selaginella genome identifies genetic changes associated with the evolution of vascular plants.</title>
        <authorList>
            <person name="Banks J.A."/>
            <person name="Nishiyama T."/>
            <person name="Hasebe M."/>
            <person name="Bowman J.L."/>
            <person name="Gribskov M."/>
            <person name="dePamphilis C."/>
            <person name="Albert V.A."/>
            <person name="Aono N."/>
            <person name="Aoyama T."/>
            <person name="Ambrose B.A."/>
            <person name="Ashton N.W."/>
            <person name="Axtell M.J."/>
            <person name="Barker E."/>
            <person name="Barker M.S."/>
            <person name="Bennetzen J.L."/>
            <person name="Bonawitz N.D."/>
            <person name="Chapple C."/>
            <person name="Cheng C."/>
            <person name="Correa L.G."/>
            <person name="Dacre M."/>
            <person name="DeBarry J."/>
            <person name="Dreyer I."/>
            <person name="Elias M."/>
            <person name="Engstrom E.M."/>
            <person name="Estelle M."/>
            <person name="Feng L."/>
            <person name="Finet C."/>
            <person name="Floyd S.K."/>
            <person name="Frommer W.B."/>
            <person name="Fujita T."/>
            <person name="Gramzow L."/>
            <person name="Gutensohn M."/>
            <person name="Harholt J."/>
            <person name="Hattori M."/>
            <person name="Heyl A."/>
            <person name="Hirai T."/>
            <person name="Hiwatashi Y."/>
            <person name="Ishikawa M."/>
            <person name="Iwata M."/>
            <person name="Karol K.G."/>
            <person name="Koehler B."/>
            <person name="Kolukisaoglu U."/>
            <person name="Kubo M."/>
            <person name="Kurata T."/>
            <person name="Lalonde S."/>
            <person name="Li K."/>
            <person name="Li Y."/>
            <person name="Litt A."/>
            <person name="Lyons E."/>
            <person name="Manning G."/>
            <person name="Maruyama T."/>
            <person name="Michael T.P."/>
            <person name="Mikami K."/>
            <person name="Miyazaki S."/>
            <person name="Morinaga S."/>
            <person name="Murata T."/>
            <person name="Mueller-Roeber B."/>
            <person name="Nelson D.R."/>
            <person name="Obara M."/>
            <person name="Oguri Y."/>
            <person name="Olmstead R.G."/>
            <person name="Onodera N."/>
            <person name="Petersen B.L."/>
            <person name="Pils B."/>
            <person name="Prigge M."/>
            <person name="Rensing S.A."/>
            <person name="Riano-Pachon D.M."/>
            <person name="Roberts A.W."/>
            <person name="Sato Y."/>
            <person name="Scheller H.V."/>
            <person name="Schulz B."/>
            <person name="Schulz C."/>
            <person name="Shakirov E.V."/>
            <person name="Shibagaki N."/>
            <person name="Shinohara N."/>
            <person name="Shippen D.E."/>
            <person name="Soerensen I."/>
            <person name="Sotooka R."/>
            <person name="Sugimoto N."/>
            <person name="Sugita M."/>
            <person name="Sumikawa N."/>
            <person name="Tanurdzic M."/>
            <person name="Theissen G."/>
            <person name="Ulvskov P."/>
            <person name="Wakazuki S."/>
            <person name="Weng J.K."/>
            <person name="Willats W.W."/>
            <person name="Wipf D."/>
            <person name="Wolf P.G."/>
            <person name="Yang L."/>
            <person name="Zimmer A.D."/>
            <person name="Zhu Q."/>
            <person name="Mitros T."/>
            <person name="Hellsten U."/>
            <person name="Loque D."/>
            <person name="Otillar R."/>
            <person name="Salamov A."/>
            <person name="Schmutz J."/>
            <person name="Shapiro H."/>
            <person name="Lindquist E."/>
            <person name="Lucas S."/>
            <person name="Rokhsar D."/>
            <person name="Grigoriev I.V."/>
        </authorList>
    </citation>
    <scope>NUCLEOTIDE SEQUENCE [LARGE SCALE GENOMIC DNA]</scope>
</reference>
<feature type="signal peptide" evidence="9">
    <location>
        <begin position="1"/>
        <end position="24"/>
    </location>
</feature>
<dbReference type="Proteomes" id="UP000001514">
    <property type="component" value="Unassembled WGS sequence"/>
</dbReference>
<dbReference type="OrthoDB" id="10262892at2759"/>
<dbReference type="KEGG" id="smo:SELMODRAFT_408462"/>
<accession>D8QQJ3</accession>
<proteinExistence type="inferred from homology"/>
<dbReference type="OMA" id="AKYLIQI"/>
<evidence type="ECO:0000256" key="5">
    <source>
        <dbReference type="ARBA" id="ARBA00022927"/>
    </source>
</evidence>
<keyword evidence="6" id="KW-0811">Translocation</keyword>